<dbReference type="EC" id="3.1.3.25" evidence="4 10"/>
<evidence type="ECO:0000256" key="9">
    <source>
        <dbReference type="PIRSR" id="PIRSR600760-2"/>
    </source>
</evidence>
<dbReference type="OrthoDB" id="9785695at2"/>
<protein>
    <recommendedName>
        <fullName evidence="5 10">Inositol-1-monophosphatase</fullName>
        <ecNumber evidence="4 10">3.1.3.25</ecNumber>
    </recommendedName>
</protein>
<feature type="binding site" evidence="9">
    <location>
        <position position="96"/>
    </location>
    <ligand>
        <name>Mg(2+)</name>
        <dbReference type="ChEBI" id="CHEBI:18420"/>
        <label>1</label>
        <note>catalytic</note>
    </ligand>
</feature>
<comment type="similarity">
    <text evidence="3 10">Belongs to the inositol monophosphatase superfamily.</text>
</comment>
<dbReference type="Pfam" id="PF00459">
    <property type="entry name" value="Inositol_P"/>
    <property type="match status" value="1"/>
</dbReference>
<dbReference type="RefSeq" id="WP_106713744.1">
    <property type="nucleotide sequence ID" value="NZ_PGGO01000027.1"/>
</dbReference>
<name>A0A2P7B906_9HYPH</name>
<keyword evidence="7 10" id="KW-0378">Hydrolase</keyword>
<evidence type="ECO:0000256" key="4">
    <source>
        <dbReference type="ARBA" id="ARBA00013106"/>
    </source>
</evidence>
<dbReference type="GO" id="GO:0007165">
    <property type="term" value="P:signal transduction"/>
    <property type="evidence" value="ECO:0007669"/>
    <property type="project" value="TreeGrafter"/>
</dbReference>
<evidence type="ECO:0000313" key="11">
    <source>
        <dbReference type="EMBL" id="PSH62947.1"/>
    </source>
</evidence>
<dbReference type="InterPro" id="IPR020583">
    <property type="entry name" value="Inositol_monoP_metal-BS"/>
</dbReference>
<keyword evidence="12" id="KW-1185">Reference proteome</keyword>
<gene>
    <name evidence="11" type="ORF">CU102_24755</name>
</gene>
<evidence type="ECO:0000256" key="6">
    <source>
        <dbReference type="ARBA" id="ARBA00022723"/>
    </source>
</evidence>
<dbReference type="EMBL" id="PGGO01000027">
    <property type="protein sequence ID" value="PSH62947.1"/>
    <property type="molecule type" value="Genomic_DNA"/>
</dbReference>
<reference evidence="12" key="1">
    <citation type="submission" date="2017-11" db="EMBL/GenBank/DDBJ databases">
        <authorList>
            <person name="Kuznetsova I."/>
            <person name="Sazanova A."/>
            <person name="Chirak E."/>
            <person name="Safronova V."/>
            <person name="Willems A."/>
        </authorList>
    </citation>
    <scope>NUCLEOTIDE SEQUENCE [LARGE SCALE GENOMIC DNA]</scope>
    <source>
        <strain evidence="12">STM 196</strain>
    </source>
</reference>
<comment type="catalytic activity">
    <reaction evidence="1 10">
        <text>a myo-inositol phosphate + H2O = myo-inositol + phosphate</text>
        <dbReference type="Rhea" id="RHEA:24056"/>
        <dbReference type="ChEBI" id="CHEBI:15377"/>
        <dbReference type="ChEBI" id="CHEBI:17268"/>
        <dbReference type="ChEBI" id="CHEBI:43474"/>
        <dbReference type="ChEBI" id="CHEBI:84139"/>
        <dbReference type="EC" id="3.1.3.25"/>
    </reaction>
</comment>
<comment type="cofactor">
    <cofactor evidence="2 9 10">
        <name>Mg(2+)</name>
        <dbReference type="ChEBI" id="CHEBI:18420"/>
    </cofactor>
</comment>
<feature type="binding site" evidence="9">
    <location>
        <position position="99"/>
    </location>
    <ligand>
        <name>Mg(2+)</name>
        <dbReference type="ChEBI" id="CHEBI:18420"/>
        <label>1</label>
        <note>catalytic</note>
    </ligand>
</feature>
<dbReference type="CDD" id="cd01639">
    <property type="entry name" value="IMPase"/>
    <property type="match status" value="1"/>
</dbReference>
<proteinExistence type="inferred from homology"/>
<dbReference type="GO" id="GO:0046872">
    <property type="term" value="F:metal ion binding"/>
    <property type="evidence" value="ECO:0007669"/>
    <property type="project" value="UniProtKB-KW"/>
</dbReference>
<sequence length="273" mass="28927">MPGKTHSVGAAAIAARLDFARELARSVGREAEAFRNTADAVALGVSAKGPQDFVTAADRRAEDTIKSELARAFPEDGFVGEETGGKPTQAGFWVVDPIDGTANYIRGLRHWGVSIAYVHNGKVRVGCVFDAASGNVYSASLGGGAFCETRPVKVSLRSDPTEALAIVGYSRRTSFDVYQTMLRGLHEIGIEYRRLGSAAVGLIRVADGIADLYFEAHLNSWDVLAGVLIATEAGAQVTMPPLARMLAEGGAIAACAPGMVRHFGALSDRFNKR</sequence>
<dbReference type="PROSITE" id="PS00629">
    <property type="entry name" value="IMP_1"/>
    <property type="match status" value="1"/>
</dbReference>
<dbReference type="PANTHER" id="PTHR20854">
    <property type="entry name" value="INOSITOL MONOPHOSPHATASE"/>
    <property type="match status" value="1"/>
</dbReference>
<dbReference type="SUPFAM" id="SSF56655">
    <property type="entry name" value="Carbohydrate phosphatase"/>
    <property type="match status" value="1"/>
</dbReference>
<evidence type="ECO:0000256" key="1">
    <source>
        <dbReference type="ARBA" id="ARBA00001033"/>
    </source>
</evidence>
<dbReference type="GO" id="GO:0006020">
    <property type="term" value="P:inositol metabolic process"/>
    <property type="evidence" value="ECO:0007669"/>
    <property type="project" value="TreeGrafter"/>
</dbReference>
<evidence type="ECO:0000256" key="10">
    <source>
        <dbReference type="RuleBase" id="RU364068"/>
    </source>
</evidence>
<dbReference type="FunFam" id="3.30.540.10:FF:000003">
    <property type="entry name" value="Inositol-1-monophosphatase"/>
    <property type="match status" value="1"/>
</dbReference>
<keyword evidence="6 9" id="KW-0479">Metal-binding</keyword>
<dbReference type="Proteomes" id="UP000241444">
    <property type="component" value="Unassembled WGS sequence"/>
</dbReference>
<dbReference type="PRINTS" id="PR00377">
    <property type="entry name" value="IMPHPHTASES"/>
</dbReference>
<dbReference type="AlphaFoldDB" id="A0A2P7B906"/>
<feature type="binding site" evidence="9">
    <location>
        <position position="98"/>
    </location>
    <ligand>
        <name>Mg(2+)</name>
        <dbReference type="ChEBI" id="CHEBI:18420"/>
        <label>1</label>
        <note>catalytic</note>
    </ligand>
</feature>
<feature type="binding site" evidence="9">
    <location>
        <position position="222"/>
    </location>
    <ligand>
        <name>Mg(2+)</name>
        <dbReference type="ChEBI" id="CHEBI:18420"/>
        <label>1</label>
        <note>catalytic</note>
    </ligand>
</feature>
<dbReference type="InterPro" id="IPR000760">
    <property type="entry name" value="Inositol_monophosphatase-like"/>
</dbReference>
<evidence type="ECO:0000256" key="7">
    <source>
        <dbReference type="ARBA" id="ARBA00022801"/>
    </source>
</evidence>
<dbReference type="PANTHER" id="PTHR20854:SF4">
    <property type="entry name" value="INOSITOL-1-MONOPHOSPHATASE-RELATED"/>
    <property type="match status" value="1"/>
</dbReference>
<dbReference type="Gene3D" id="3.30.540.10">
    <property type="entry name" value="Fructose-1,6-Bisphosphatase, subunit A, domain 1"/>
    <property type="match status" value="1"/>
</dbReference>
<keyword evidence="8 9" id="KW-0460">Magnesium</keyword>
<evidence type="ECO:0000256" key="8">
    <source>
        <dbReference type="ARBA" id="ARBA00022842"/>
    </source>
</evidence>
<feature type="binding site" evidence="9">
    <location>
        <position position="81"/>
    </location>
    <ligand>
        <name>Mg(2+)</name>
        <dbReference type="ChEBI" id="CHEBI:18420"/>
        <label>1</label>
        <note>catalytic</note>
    </ligand>
</feature>
<evidence type="ECO:0000256" key="2">
    <source>
        <dbReference type="ARBA" id="ARBA00001946"/>
    </source>
</evidence>
<comment type="caution">
    <text evidence="11">The sequence shown here is derived from an EMBL/GenBank/DDBJ whole genome shotgun (WGS) entry which is preliminary data.</text>
</comment>
<evidence type="ECO:0000256" key="5">
    <source>
        <dbReference type="ARBA" id="ARBA00019784"/>
    </source>
</evidence>
<evidence type="ECO:0000313" key="12">
    <source>
        <dbReference type="Proteomes" id="UP000241444"/>
    </source>
</evidence>
<dbReference type="InterPro" id="IPR033942">
    <property type="entry name" value="IMPase"/>
</dbReference>
<accession>A0A2P7B906</accession>
<dbReference type="GO" id="GO:0008934">
    <property type="term" value="F:inositol monophosphate 1-phosphatase activity"/>
    <property type="evidence" value="ECO:0007669"/>
    <property type="project" value="InterPro"/>
</dbReference>
<organism evidence="11 12">
    <name type="scientific">Phyllobacterium brassicacearum</name>
    <dbReference type="NCBI Taxonomy" id="314235"/>
    <lineage>
        <taxon>Bacteria</taxon>
        <taxon>Pseudomonadati</taxon>
        <taxon>Pseudomonadota</taxon>
        <taxon>Alphaproteobacteria</taxon>
        <taxon>Hyphomicrobiales</taxon>
        <taxon>Phyllobacteriaceae</taxon>
        <taxon>Phyllobacterium</taxon>
    </lineage>
</organism>
<evidence type="ECO:0000256" key="3">
    <source>
        <dbReference type="ARBA" id="ARBA00009759"/>
    </source>
</evidence>
<dbReference type="Gene3D" id="3.40.190.80">
    <property type="match status" value="1"/>
</dbReference>